<dbReference type="SUPFAM" id="SSF52833">
    <property type="entry name" value="Thioredoxin-like"/>
    <property type="match status" value="1"/>
</dbReference>
<dbReference type="InterPro" id="IPR009094">
    <property type="entry name" value="DiS-bond_isomerase_DsbC/G_N_sf"/>
</dbReference>
<dbReference type="InterPro" id="IPR036249">
    <property type="entry name" value="Thioredoxin-like_sf"/>
</dbReference>
<evidence type="ECO:0000259" key="9">
    <source>
        <dbReference type="Pfam" id="PF13098"/>
    </source>
</evidence>
<comment type="subcellular location">
    <subcellularLocation>
        <location evidence="1 7">Periplasm</location>
    </subcellularLocation>
</comment>
<dbReference type="PANTHER" id="PTHR35272">
    <property type="entry name" value="THIOL:DISULFIDE INTERCHANGE PROTEIN DSBC-RELATED"/>
    <property type="match status" value="1"/>
</dbReference>
<evidence type="ECO:0000256" key="6">
    <source>
        <dbReference type="ARBA" id="ARBA00023284"/>
    </source>
</evidence>
<proteinExistence type="inferred from homology"/>
<evidence type="ECO:0000313" key="10">
    <source>
        <dbReference type="EMBL" id="CAB3754456.1"/>
    </source>
</evidence>
<keyword evidence="6 7" id="KW-0676">Redox-active center</keyword>
<dbReference type="InterPro" id="IPR018950">
    <property type="entry name" value="DiS-bond_isomerase_DsbC/G_N"/>
</dbReference>
<dbReference type="InterPro" id="IPR012336">
    <property type="entry name" value="Thioredoxin-like_fold"/>
</dbReference>
<dbReference type="Proteomes" id="UP000494363">
    <property type="component" value="Unassembled WGS sequence"/>
</dbReference>
<evidence type="ECO:0000256" key="7">
    <source>
        <dbReference type="RuleBase" id="RU364038"/>
    </source>
</evidence>
<keyword evidence="3 7" id="KW-0732">Signal</keyword>
<keyword evidence="4 7" id="KW-0574">Periplasm</keyword>
<evidence type="ECO:0000256" key="3">
    <source>
        <dbReference type="ARBA" id="ARBA00022729"/>
    </source>
</evidence>
<comment type="similarity">
    <text evidence="2 7">Belongs to the thioredoxin family. DsbC subfamily.</text>
</comment>
<dbReference type="Pfam" id="PF13098">
    <property type="entry name" value="Thioredoxin_2"/>
    <property type="match status" value="1"/>
</dbReference>
<protein>
    <recommendedName>
        <fullName evidence="7">Thiol:disulfide interchange protein</fullName>
    </recommendedName>
</protein>
<sequence>MRLLRSMRSLLCVLALTGSIPALADLAIPPVLAANIPKEIAVVRSFQAVDGLTGWVVQGPKGPPDIVYTTADGKYLIAGHILDQSRQDLSSVYAQAMAPKIDVAALWPKIEQTAYVVEGARRPKAIVYAFMDPNCIYCHLLWKAVQPYEKKGLQVRWIPVGLLKPDSGGKAAALLEAKDPAGVMRTLQTKYQEASESGGIAPIKGSATTDAKIRSNGELMKALGFYGTPSLAYRDAGTQEVVSSIGMAKASFVAKILDIPELPVSDPELKRYQ</sequence>
<feature type="domain" description="Disulphide bond isomerase DsbC/G N-terminal" evidence="8">
    <location>
        <begin position="65"/>
        <end position="90"/>
    </location>
</feature>
<dbReference type="RefSeq" id="WP_217477886.1">
    <property type="nucleotide sequence ID" value="NZ_CADIKH010000009.1"/>
</dbReference>
<dbReference type="EMBL" id="CADIKH010000009">
    <property type="protein sequence ID" value="CAB3754456.1"/>
    <property type="molecule type" value="Genomic_DNA"/>
</dbReference>
<name>A0A6J5DNR3_9BURK</name>
<accession>A0A6J5DNR3</accession>
<evidence type="ECO:0000256" key="1">
    <source>
        <dbReference type="ARBA" id="ARBA00004418"/>
    </source>
</evidence>
<dbReference type="SUPFAM" id="SSF54423">
    <property type="entry name" value="DsbC/DsbG N-terminal domain-like"/>
    <property type="match status" value="1"/>
</dbReference>
<keyword evidence="11" id="KW-1185">Reference proteome</keyword>
<feature type="chain" id="PRO_5027162874" description="Thiol:disulfide interchange protein" evidence="7">
    <location>
        <begin position="25"/>
        <end position="273"/>
    </location>
</feature>
<dbReference type="CDD" id="cd03020">
    <property type="entry name" value="DsbA_DsbC_DsbG"/>
    <property type="match status" value="1"/>
</dbReference>
<dbReference type="PANTHER" id="PTHR35272:SF4">
    <property type="entry name" value="THIOL:DISULFIDE INTERCHANGE PROTEIN DSBG"/>
    <property type="match status" value="1"/>
</dbReference>
<dbReference type="AlphaFoldDB" id="A0A6J5DNR3"/>
<evidence type="ECO:0000313" key="11">
    <source>
        <dbReference type="Proteomes" id="UP000494363"/>
    </source>
</evidence>
<evidence type="ECO:0000259" key="8">
    <source>
        <dbReference type="Pfam" id="PF10411"/>
    </source>
</evidence>
<evidence type="ECO:0000256" key="5">
    <source>
        <dbReference type="ARBA" id="ARBA00023157"/>
    </source>
</evidence>
<dbReference type="GO" id="GO:0042597">
    <property type="term" value="C:periplasmic space"/>
    <property type="evidence" value="ECO:0007669"/>
    <property type="project" value="UniProtKB-SubCell"/>
</dbReference>
<feature type="signal peptide" evidence="7">
    <location>
        <begin position="1"/>
        <end position="24"/>
    </location>
</feature>
<dbReference type="InterPro" id="IPR051470">
    <property type="entry name" value="Thiol:disulfide_interchange"/>
</dbReference>
<dbReference type="InterPro" id="IPR033954">
    <property type="entry name" value="DiS-bond_Isoase_DsbC/G"/>
</dbReference>
<gene>
    <name evidence="10" type="ORF">LMG29542_02357</name>
</gene>
<feature type="domain" description="Thioredoxin-like fold" evidence="9">
    <location>
        <begin position="124"/>
        <end position="246"/>
    </location>
</feature>
<dbReference type="Pfam" id="PF10411">
    <property type="entry name" value="DsbC_N"/>
    <property type="match status" value="1"/>
</dbReference>
<keyword evidence="5" id="KW-1015">Disulfide bond</keyword>
<dbReference type="Gene3D" id="3.10.450.70">
    <property type="entry name" value="Disulphide bond isomerase, DsbC/G, N-terminal"/>
    <property type="match status" value="1"/>
</dbReference>
<comment type="function">
    <text evidence="7">Required for disulfide bond formation in some periplasmic proteins. Acts by transferring its disulfide bond to other proteins and is reduced in the process.</text>
</comment>
<evidence type="ECO:0000256" key="4">
    <source>
        <dbReference type="ARBA" id="ARBA00022764"/>
    </source>
</evidence>
<dbReference type="Gene3D" id="3.40.30.10">
    <property type="entry name" value="Glutaredoxin"/>
    <property type="match status" value="1"/>
</dbReference>
<organism evidence="10 11">
    <name type="scientific">Paraburkholderia humisilvae</name>
    <dbReference type="NCBI Taxonomy" id="627669"/>
    <lineage>
        <taxon>Bacteria</taxon>
        <taxon>Pseudomonadati</taxon>
        <taxon>Pseudomonadota</taxon>
        <taxon>Betaproteobacteria</taxon>
        <taxon>Burkholderiales</taxon>
        <taxon>Burkholderiaceae</taxon>
        <taxon>Paraburkholderia</taxon>
    </lineage>
</organism>
<evidence type="ECO:0000256" key="2">
    <source>
        <dbReference type="ARBA" id="ARBA00009813"/>
    </source>
</evidence>
<reference evidence="10 11" key="1">
    <citation type="submission" date="2020-04" db="EMBL/GenBank/DDBJ databases">
        <authorList>
            <person name="De Canck E."/>
        </authorList>
    </citation>
    <scope>NUCLEOTIDE SEQUENCE [LARGE SCALE GENOMIC DNA]</scope>
    <source>
        <strain evidence="10 11">LMG 29542</strain>
    </source>
</reference>
<dbReference type="NCBIfam" id="NF008657">
    <property type="entry name" value="PRK11657.1"/>
    <property type="match status" value="1"/>
</dbReference>